<dbReference type="PANTHER" id="PTHR34820:SF4">
    <property type="entry name" value="INNER MEMBRANE PROTEIN YEBZ"/>
    <property type="match status" value="1"/>
</dbReference>
<gene>
    <name evidence="7" type="ORF">ACFSC7_17705</name>
</gene>
<accession>A0ABW4K474</accession>
<dbReference type="InterPro" id="IPR014755">
    <property type="entry name" value="Cu-Rt/internalin_Ig-like"/>
</dbReference>
<reference evidence="8" key="1">
    <citation type="journal article" date="2019" name="Int. J. Syst. Evol. Microbiol.">
        <title>The Global Catalogue of Microorganisms (GCM) 10K type strain sequencing project: providing services to taxonomists for standard genome sequencing and annotation.</title>
        <authorList>
            <consortium name="The Broad Institute Genomics Platform"/>
            <consortium name="The Broad Institute Genome Sequencing Center for Infectious Disease"/>
            <person name="Wu L."/>
            <person name="Ma J."/>
        </authorList>
    </citation>
    <scope>NUCLEOTIDE SEQUENCE [LARGE SCALE GENOMIC DNA]</scope>
    <source>
        <strain evidence="8">JCM 3369</strain>
    </source>
</reference>
<proteinExistence type="predicted"/>
<keyword evidence="3 5" id="KW-0732">Signal</keyword>
<dbReference type="Proteomes" id="UP001597327">
    <property type="component" value="Unassembled WGS sequence"/>
</dbReference>
<evidence type="ECO:0000313" key="7">
    <source>
        <dbReference type="EMBL" id="MFD1697355.1"/>
    </source>
</evidence>
<protein>
    <submittedName>
        <fullName evidence="7">Copper resistance protein CopC</fullName>
    </submittedName>
</protein>
<name>A0ABW4K474_9HYPH</name>
<evidence type="ECO:0000256" key="3">
    <source>
        <dbReference type="ARBA" id="ARBA00022729"/>
    </source>
</evidence>
<dbReference type="InterPro" id="IPR032694">
    <property type="entry name" value="CopC/D"/>
</dbReference>
<dbReference type="PANTHER" id="PTHR34820">
    <property type="entry name" value="INNER MEMBRANE PROTEIN YEBZ"/>
    <property type="match status" value="1"/>
</dbReference>
<dbReference type="Pfam" id="PF04234">
    <property type="entry name" value="CopC"/>
    <property type="match status" value="1"/>
</dbReference>
<dbReference type="RefSeq" id="WP_149893598.1">
    <property type="nucleotide sequence ID" value="NZ_JBHUFA010000015.1"/>
</dbReference>
<keyword evidence="8" id="KW-1185">Reference proteome</keyword>
<feature type="signal peptide" evidence="5">
    <location>
        <begin position="1"/>
        <end position="36"/>
    </location>
</feature>
<comment type="caution">
    <text evidence="7">The sequence shown here is derived from an EMBL/GenBank/DDBJ whole genome shotgun (WGS) entry which is preliminary data.</text>
</comment>
<evidence type="ECO:0000256" key="5">
    <source>
        <dbReference type="SAM" id="SignalP"/>
    </source>
</evidence>
<sequence length="131" mass="13836">MTTVRPLRPANLTRAIALAVTIASPLAIVPATTAQAHSSKESTTPADGATVTATPHLIAIGFNAPMRITMLRLTDGNDTEFPVTRSDNMEPVTRFEAVPPAMPAGAYTVEWRGLSSDGHAMSGRFSFTIAN</sequence>
<dbReference type="InterPro" id="IPR014756">
    <property type="entry name" value="Ig_E-set"/>
</dbReference>
<dbReference type="SUPFAM" id="SSF81296">
    <property type="entry name" value="E set domains"/>
    <property type="match status" value="1"/>
</dbReference>
<evidence type="ECO:0000256" key="2">
    <source>
        <dbReference type="ARBA" id="ARBA00022723"/>
    </source>
</evidence>
<dbReference type="EMBL" id="JBHUFA010000015">
    <property type="protein sequence ID" value="MFD1697355.1"/>
    <property type="molecule type" value="Genomic_DNA"/>
</dbReference>
<keyword evidence="4" id="KW-0186">Copper</keyword>
<feature type="domain" description="CopC" evidence="6">
    <location>
        <begin position="37"/>
        <end position="129"/>
    </location>
</feature>
<keyword evidence="2" id="KW-0479">Metal-binding</keyword>
<dbReference type="Gene3D" id="2.60.40.1220">
    <property type="match status" value="1"/>
</dbReference>
<evidence type="ECO:0000259" key="6">
    <source>
        <dbReference type="Pfam" id="PF04234"/>
    </source>
</evidence>
<dbReference type="InterPro" id="IPR007348">
    <property type="entry name" value="CopC_dom"/>
</dbReference>
<evidence type="ECO:0000256" key="4">
    <source>
        <dbReference type="ARBA" id="ARBA00023008"/>
    </source>
</evidence>
<evidence type="ECO:0000313" key="8">
    <source>
        <dbReference type="Proteomes" id="UP001597327"/>
    </source>
</evidence>
<organism evidence="7 8">
    <name type="scientific">Roseibium aestuarii</name>
    <dbReference type="NCBI Taxonomy" id="2600299"/>
    <lineage>
        <taxon>Bacteria</taxon>
        <taxon>Pseudomonadati</taxon>
        <taxon>Pseudomonadota</taxon>
        <taxon>Alphaproteobacteria</taxon>
        <taxon>Hyphomicrobiales</taxon>
        <taxon>Stappiaceae</taxon>
        <taxon>Roseibium</taxon>
    </lineage>
</organism>
<comment type="subcellular location">
    <subcellularLocation>
        <location evidence="1">Cell envelope</location>
    </subcellularLocation>
</comment>
<feature type="chain" id="PRO_5047344508" evidence="5">
    <location>
        <begin position="37"/>
        <end position="131"/>
    </location>
</feature>
<evidence type="ECO:0000256" key="1">
    <source>
        <dbReference type="ARBA" id="ARBA00004196"/>
    </source>
</evidence>